<accession>A0AAD7DA75</accession>
<proteinExistence type="predicted"/>
<feature type="domain" description="MYND-type" evidence="5">
    <location>
        <begin position="173"/>
        <end position="210"/>
    </location>
</feature>
<evidence type="ECO:0000259" key="5">
    <source>
        <dbReference type="PROSITE" id="PS50865"/>
    </source>
</evidence>
<dbReference type="GO" id="GO:0008270">
    <property type="term" value="F:zinc ion binding"/>
    <property type="evidence" value="ECO:0007669"/>
    <property type="project" value="UniProtKB-KW"/>
</dbReference>
<comment type="caution">
    <text evidence="6">The sequence shown here is derived from an EMBL/GenBank/DDBJ whole genome shotgun (WGS) entry which is preliminary data.</text>
</comment>
<keyword evidence="7" id="KW-1185">Reference proteome</keyword>
<keyword evidence="2 4" id="KW-0863">Zinc-finger</keyword>
<evidence type="ECO:0000256" key="2">
    <source>
        <dbReference type="ARBA" id="ARBA00022771"/>
    </source>
</evidence>
<dbReference type="Pfam" id="PF01753">
    <property type="entry name" value="zf-MYND"/>
    <property type="match status" value="1"/>
</dbReference>
<evidence type="ECO:0000256" key="4">
    <source>
        <dbReference type="PROSITE-ProRule" id="PRU00134"/>
    </source>
</evidence>
<evidence type="ECO:0000313" key="7">
    <source>
        <dbReference type="Proteomes" id="UP001221757"/>
    </source>
</evidence>
<evidence type="ECO:0000313" key="6">
    <source>
        <dbReference type="EMBL" id="KAJ7686674.1"/>
    </source>
</evidence>
<dbReference type="Proteomes" id="UP001221757">
    <property type="component" value="Unassembled WGS sequence"/>
</dbReference>
<keyword evidence="3" id="KW-0862">Zinc</keyword>
<name>A0AAD7DA75_MYCRO</name>
<dbReference type="EMBL" id="JARKIE010000094">
    <property type="protein sequence ID" value="KAJ7686674.1"/>
    <property type="molecule type" value="Genomic_DNA"/>
</dbReference>
<evidence type="ECO:0000256" key="3">
    <source>
        <dbReference type="ARBA" id="ARBA00022833"/>
    </source>
</evidence>
<dbReference type="PROSITE" id="PS50865">
    <property type="entry name" value="ZF_MYND_2"/>
    <property type="match status" value="1"/>
</dbReference>
<evidence type="ECO:0000256" key="1">
    <source>
        <dbReference type="ARBA" id="ARBA00022723"/>
    </source>
</evidence>
<dbReference type="SUPFAM" id="SSF144232">
    <property type="entry name" value="HIT/MYND zinc finger-like"/>
    <property type="match status" value="1"/>
</dbReference>
<dbReference type="InterPro" id="IPR002893">
    <property type="entry name" value="Znf_MYND"/>
</dbReference>
<reference evidence="6" key="1">
    <citation type="submission" date="2023-03" db="EMBL/GenBank/DDBJ databases">
        <title>Massive genome expansion in bonnet fungi (Mycena s.s.) driven by repeated elements and novel gene families across ecological guilds.</title>
        <authorList>
            <consortium name="Lawrence Berkeley National Laboratory"/>
            <person name="Harder C.B."/>
            <person name="Miyauchi S."/>
            <person name="Viragh M."/>
            <person name="Kuo A."/>
            <person name="Thoen E."/>
            <person name="Andreopoulos B."/>
            <person name="Lu D."/>
            <person name="Skrede I."/>
            <person name="Drula E."/>
            <person name="Henrissat B."/>
            <person name="Morin E."/>
            <person name="Kohler A."/>
            <person name="Barry K."/>
            <person name="LaButti K."/>
            <person name="Morin E."/>
            <person name="Salamov A."/>
            <person name="Lipzen A."/>
            <person name="Mereny Z."/>
            <person name="Hegedus B."/>
            <person name="Baldrian P."/>
            <person name="Stursova M."/>
            <person name="Weitz H."/>
            <person name="Taylor A."/>
            <person name="Grigoriev I.V."/>
            <person name="Nagy L.G."/>
            <person name="Martin F."/>
            <person name="Kauserud H."/>
        </authorList>
    </citation>
    <scope>NUCLEOTIDE SEQUENCE</scope>
    <source>
        <strain evidence="6">CBHHK067</strain>
    </source>
</reference>
<protein>
    <recommendedName>
        <fullName evidence="5">MYND-type domain-containing protein</fullName>
    </recommendedName>
</protein>
<sequence>MLDLRDSTYFPRAVDLAEVGYDEHDTIRFFTGPMTEPEQSIYRTMRSDKKIHWCFLGERIESPVKNPGIMSIIAGSTPLSALPNIRHSNGEALLLDIQTGPEDWQGDRRSLRSQILPRFNMGYTIAAMYAQRTGGLNLCVEDVSMVTIFPCGLNDLHILADKVQATLPTTCVAEACENPASRVCSVCRLGPYCSRDCQKDHWKSAHKHECNSARQLREWASFDWSSYDRDRLPMVM</sequence>
<dbReference type="AlphaFoldDB" id="A0AAD7DA75"/>
<dbReference type="Gene3D" id="6.10.140.2220">
    <property type="match status" value="1"/>
</dbReference>
<organism evidence="6 7">
    <name type="scientific">Mycena rosella</name>
    <name type="common">Pink bonnet</name>
    <name type="synonym">Agaricus rosellus</name>
    <dbReference type="NCBI Taxonomy" id="1033263"/>
    <lineage>
        <taxon>Eukaryota</taxon>
        <taxon>Fungi</taxon>
        <taxon>Dikarya</taxon>
        <taxon>Basidiomycota</taxon>
        <taxon>Agaricomycotina</taxon>
        <taxon>Agaricomycetes</taxon>
        <taxon>Agaricomycetidae</taxon>
        <taxon>Agaricales</taxon>
        <taxon>Marasmiineae</taxon>
        <taxon>Mycenaceae</taxon>
        <taxon>Mycena</taxon>
    </lineage>
</organism>
<gene>
    <name evidence="6" type="ORF">B0H17DRAFT_1204102</name>
</gene>
<keyword evidence="1" id="KW-0479">Metal-binding</keyword>